<evidence type="ECO:0000256" key="2">
    <source>
        <dbReference type="PROSITE-ProRule" id="PRU00284"/>
    </source>
</evidence>
<feature type="domain" description="Methyl-accepting transducer" evidence="4">
    <location>
        <begin position="265"/>
        <end position="508"/>
    </location>
</feature>
<organism evidence="5 6">
    <name type="scientific">Sphingomonas donggukensis</name>
    <dbReference type="NCBI Taxonomy" id="2949093"/>
    <lineage>
        <taxon>Bacteria</taxon>
        <taxon>Pseudomonadati</taxon>
        <taxon>Pseudomonadota</taxon>
        <taxon>Alphaproteobacteria</taxon>
        <taxon>Sphingomonadales</taxon>
        <taxon>Sphingomonadaceae</taxon>
        <taxon>Sphingomonas</taxon>
    </lineage>
</organism>
<sequence length="528" mass="54445">MSDRLRPLIRLLGLGRGDDVLPTALVSAQIRAAREGYPATFVATMLAGSAIVASTDRSADVLAAAAVLLTVSLIALHRWRRDVRSQWQTTDARGAILFAAAQSLATSIAWGALIASALKDAETSERLLFTCVLTGVMSVGALTVASLPLASLAFLAGSLAMVTIDVVIADLPTSVFLMLAIFVVLLAKATFAQSRLFTDHFRTGTDLAAASREREIAEHLAAAERTRAELAEATAQQGQRERAIEDRRAEMVALAERFECSVGDAVAALVRAAGETRGSADALAAASTTHASEAQVVAGVARQTSDAADTLRDTAEILSRSVGDVATRVADQAALTAAVSDGTREGERVIVELIENAREIGTVVALIGEIAGQTNLLALNATIEAARAGEAGRGFAVVATEVKSLAAQTQRATGDIDRQIATMQARVTAVAQVIDAILGQVGSVSTLAAAIAEATSEQARVTASIDADARVAAHGTAELCAGVDAAARASQATRDRTAQVAGSSAEMASQVEALAAKTQAFLADLRAA</sequence>
<reference evidence="5" key="1">
    <citation type="submission" date="2022-05" db="EMBL/GenBank/DDBJ databases">
        <title>Sphingomonas sp. strain RMG20 Genome sequencing and assembly.</title>
        <authorList>
            <person name="Kim I."/>
        </authorList>
    </citation>
    <scope>NUCLEOTIDE SEQUENCE</scope>
    <source>
        <strain evidence="5">RMG20</strain>
    </source>
</reference>
<dbReference type="Gene3D" id="1.10.287.950">
    <property type="entry name" value="Methyl-accepting chemotaxis protein"/>
    <property type="match status" value="1"/>
</dbReference>
<dbReference type="SMART" id="SM00283">
    <property type="entry name" value="MA"/>
    <property type="match status" value="1"/>
</dbReference>
<protein>
    <submittedName>
        <fullName evidence="5">Methyl-accepting chemotaxis protein</fullName>
    </submittedName>
</protein>
<dbReference type="Proteomes" id="UP001055580">
    <property type="component" value="Chromosome"/>
</dbReference>
<feature type="transmembrane region" description="Helical" evidence="3">
    <location>
        <begin position="59"/>
        <end position="76"/>
    </location>
</feature>
<feature type="transmembrane region" description="Helical" evidence="3">
    <location>
        <begin position="127"/>
        <end position="145"/>
    </location>
</feature>
<dbReference type="RefSeq" id="WP_250753403.1">
    <property type="nucleotide sequence ID" value="NZ_CP098401.1"/>
</dbReference>
<keyword evidence="6" id="KW-1185">Reference proteome</keyword>
<keyword evidence="3" id="KW-0812">Transmembrane</keyword>
<keyword evidence="3" id="KW-0472">Membrane</keyword>
<evidence type="ECO:0000313" key="6">
    <source>
        <dbReference type="Proteomes" id="UP001055580"/>
    </source>
</evidence>
<evidence type="ECO:0000256" key="1">
    <source>
        <dbReference type="ARBA" id="ARBA00023224"/>
    </source>
</evidence>
<dbReference type="PROSITE" id="PS50111">
    <property type="entry name" value="CHEMOTAXIS_TRANSDUC_2"/>
    <property type="match status" value="1"/>
</dbReference>
<evidence type="ECO:0000259" key="4">
    <source>
        <dbReference type="PROSITE" id="PS50111"/>
    </source>
</evidence>
<dbReference type="PANTHER" id="PTHR32089">
    <property type="entry name" value="METHYL-ACCEPTING CHEMOTAXIS PROTEIN MCPB"/>
    <property type="match status" value="1"/>
</dbReference>
<name>A0ABY4TV78_9SPHN</name>
<evidence type="ECO:0000256" key="3">
    <source>
        <dbReference type="SAM" id="Phobius"/>
    </source>
</evidence>
<dbReference type="Pfam" id="PF00015">
    <property type="entry name" value="MCPsignal"/>
    <property type="match status" value="1"/>
</dbReference>
<dbReference type="InterPro" id="IPR004089">
    <property type="entry name" value="MCPsignal_dom"/>
</dbReference>
<dbReference type="PANTHER" id="PTHR32089:SF112">
    <property type="entry name" value="LYSOZYME-LIKE PROTEIN-RELATED"/>
    <property type="match status" value="1"/>
</dbReference>
<proteinExistence type="predicted"/>
<keyword evidence="1 2" id="KW-0807">Transducer</keyword>
<dbReference type="EMBL" id="CP098401">
    <property type="protein sequence ID" value="URW76310.1"/>
    <property type="molecule type" value="Genomic_DNA"/>
</dbReference>
<accession>A0ABY4TV78</accession>
<keyword evidence="3" id="KW-1133">Transmembrane helix</keyword>
<evidence type="ECO:0000313" key="5">
    <source>
        <dbReference type="EMBL" id="URW76310.1"/>
    </source>
</evidence>
<dbReference type="SUPFAM" id="SSF58104">
    <property type="entry name" value="Methyl-accepting chemotaxis protein (MCP) signaling domain"/>
    <property type="match status" value="1"/>
</dbReference>
<gene>
    <name evidence="5" type="ORF">M9980_03555</name>
</gene>
<feature type="transmembrane region" description="Helical" evidence="3">
    <location>
        <begin position="96"/>
        <end position="115"/>
    </location>
</feature>
<feature type="transmembrane region" description="Helical" evidence="3">
    <location>
        <begin position="36"/>
        <end position="53"/>
    </location>
</feature>